<dbReference type="OrthoDB" id="6417226at2759"/>
<dbReference type="EMBL" id="JYDW01000074">
    <property type="protein sequence ID" value="KRZ57513.1"/>
    <property type="molecule type" value="Genomic_DNA"/>
</dbReference>
<protein>
    <submittedName>
        <fullName evidence="1">Uncharacterized protein</fullName>
    </submittedName>
</protein>
<dbReference type="AlphaFoldDB" id="A0A0V1LDC3"/>
<reference evidence="1 2" key="1">
    <citation type="submission" date="2015-05" db="EMBL/GenBank/DDBJ databases">
        <title>Evolution of Trichinella species and genotypes.</title>
        <authorList>
            <person name="Korhonen P.K."/>
            <person name="Edoardo P."/>
            <person name="Giuseppe L.R."/>
            <person name="Gasser R.B."/>
        </authorList>
    </citation>
    <scope>NUCLEOTIDE SEQUENCE [LARGE SCALE GENOMIC DNA]</scope>
    <source>
        <strain evidence="1">ISS10</strain>
    </source>
</reference>
<keyword evidence="2" id="KW-1185">Reference proteome</keyword>
<name>A0A0V1LDC3_9BILA</name>
<comment type="caution">
    <text evidence="1">The sequence shown here is derived from an EMBL/GenBank/DDBJ whole genome shotgun (WGS) entry which is preliminary data.</text>
</comment>
<sequence length="103" mass="11758">MSCDVCLCLGVSLSLKLFGSFPTRQQINGNAALLLEQRTAELKELNITLFISSLHILYAFPIIYSVNRCCFIELYFSFTSSWAKMRSLSIFTVFCLTETFFDD</sequence>
<dbReference type="Proteomes" id="UP000054721">
    <property type="component" value="Unassembled WGS sequence"/>
</dbReference>
<proteinExistence type="predicted"/>
<evidence type="ECO:0000313" key="1">
    <source>
        <dbReference type="EMBL" id="KRZ57513.1"/>
    </source>
</evidence>
<evidence type="ECO:0000313" key="2">
    <source>
        <dbReference type="Proteomes" id="UP000054721"/>
    </source>
</evidence>
<accession>A0A0V1LDC3</accession>
<organism evidence="1 2">
    <name type="scientific">Trichinella nativa</name>
    <dbReference type="NCBI Taxonomy" id="6335"/>
    <lineage>
        <taxon>Eukaryota</taxon>
        <taxon>Metazoa</taxon>
        <taxon>Ecdysozoa</taxon>
        <taxon>Nematoda</taxon>
        <taxon>Enoplea</taxon>
        <taxon>Dorylaimia</taxon>
        <taxon>Trichinellida</taxon>
        <taxon>Trichinellidae</taxon>
        <taxon>Trichinella</taxon>
    </lineage>
</organism>
<gene>
    <name evidence="1" type="ORF">T02_5934</name>
</gene>